<dbReference type="Gene3D" id="3.30.450.20">
    <property type="entry name" value="PAS domain"/>
    <property type="match status" value="2"/>
</dbReference>
<dbReference type="GO" id="GO:0005886">
    <property type="term" value="C:plasma membrane"/>
    <property type="evidence" value="ECO:0007669"/>
    <property type="project" value="UniProtKB-SubCell"/>
</dbReference>
<dbReference type="SUPFAM" id="SSF58104">
    <property type="entry name" value="Methyl-accepting chemotaxis protein (MCP) signaling domain"/>
    <property type="match status" value="1"/>
</dbReference>
<keyword evidence="2" id="KW-1003">Cell membrane</keyword>
<evidence type="ECO:0000259" key="12">
    <source>
        <dbReference type="PROSITE" id="PS50113"/>
    </source>
</evidence>
<evidence type="ECO:0000313" key="15">
    <source>
        <dbReference type="Proteomes" id="UP000293296"/>
    </source>
</evidence>
<name>A0A4P6HT41_9BACT</name>
<keyword evidence="6 8" id="KW-0807">Transducer</keyword>
<dbReference type="PANTHER" id="PTHR32089">
    <property type="entry name" value="METHYL-ACCEPTING CHEMOTAXIS PROTEIN MCPB"/>
    <property type="match status" value="1"/>
</dbReference>
<dbReference type="Pfam" id="PF17202">
    <property type="entry name" value="sCache_3_3"/>
    <property type="match status" value="1"/>
</dbReference>
<dbReference type="Pfam" id="PF00015">
    <property type="entry name" value="MCPsignal"/>
    <property type="match status" value="1"/>
</dbReference>
<evidence type="ECO:0000259" key="11">
    <source>
        <dbReference type="PROSITE" id="PS50111"/>
    </source>
</evidence>
<feature type="domain" description="Methyl-accepting transducer" evidence="11">
    <location>
        <begin position="493"/>
        <end position="729"/>
    </location>
</feature>
<dbReference type="Gene3D" id="1.10.287.950">
    <property type="entry name" value="Methyl-accepting chemotaxis protein"/>
    <property type="match status" value="1"/>
</dbReference>
<dbReference type="PANTHER" id="PTHR32089:SF112">
    <property type="entry name" value="LYSOZYME-LIKE PROTEIN-RELATED"/>
    <property type="match status" value="1"/>
</dbReference>
<dbReference type="PROSITE" id="PS50885">
    <property type="entry name" value="HAMP"/>
    <property type="match status" value="1"/>
</dbReference>
<feature type="region of interest" description="Disordered" evidence="9">
    <location>
        <begin position="764"/>
        <end position="786"/>
    </location>
</feature>
<evidence type="ECO:0000256" key="3">
    <source>
        <dbReference type="ARBA" id="ARBA00022692"/>
    </source>
</evidence>
<evidence type="ECO:0000256" key="10">
    <source>
        <dbReference type="SAM" id="Phobius"/>
    </source>
</evidence>
<evidence type="ECO:0000313" key="14">
    <source>
        <dbReference type="EMBL" id="QAZ68598.1"/>
    </source>
</evidence>
<evidence type="ECO:0000256" key="7">
    <source>
        <dbReference type="ARBA" id="ARBA00029447"/>
    </source>
</evidence>
<dbReference type="InterPro" id="IPR033463">
    <property type="entry name" value="sCache_3"/>
</dbReference>
<dbReference type="GO" id="GO:0006935">
    <property type="term" value="P:chemotaxis"/>
    <property type="evidence" value="ECO:0007669"/>
    <property type="project" value="UniProtKB-ARBA"/>
</dbReference>
<dbReference type="Gene3D" id="6.10.340.10">
    <property type="match status" value="1"/>
</dbReference>
<dbReference type="Proteomes" id="UP000293296">
    <property type="component" value="Chromosome"/>
</dbReference>
<keyword evidence="3 10" id="KW-0812">Transmembrane</keyword>
<proteinExistence type="inferred from homology"/>
<dbReference type="FunFam" id="1.10.287.950:FF:000001">
    <property type="entry name" value="Methyl-accepting chemotaxis sensory transducer"/>
    <property type="match status" value="1"/>
</dbReference>
<keyword evidence="4 10" id="KW-1133">Transmembrane helix</keyword>
<dbReference type="SMART" id="SM00283">
    <property type="entry name" value="MA"/>
    <property type="match status" value="1"/>
</dbReference>
<dbReference type="SUPFAM" id="SSF103190">
    <property type="entry name" value="Sensory domain-like"/>
    <property type="match status" value="2"/>
</dbReference>
<dbReference type="RefSeq" id="WP_129354187.1">
    <property type="nucleotide sequence ID" value="NZ_CP026538.1"/>
</dbReference>
<dbReference type="CDD" id="cd11386">
    <property type="entry name" value="MCP_signal"/>
    <property type="match status" value="1"/>
</dbReference>
<evidence type="ECO:0000256" key="6">
    <source>
        <dbReference type="ARBA" id="ARBA00023224"/>
    </source>
</evidence>
<dbReference type="GO" id="GO:0007165">
    <property type="term" value="P:signal transduction"/>
    <property type="evidence" value="ECO:0007669"/>
    <property type="project" value="UniProtKB-KW"/>
</dbReference>
<dbReference type="PROSITE" id="PS50113">
    <property type="entry name" value="PAC"/>
    <property type="match status" value="1"/>
</dbReference>
<feature type="domain" description="HAMP" evidence="13">
    <location>
        <begin position="302"/>
        <end position="354"/>
    </location>
</feature>
<protein>
    <submittedName>
        <fullName evidence="14">Chemotaxis protein</fullName>
    </submittedName>
</protein>
<dbReference type="KEGG" id="dcb:C3Y92_15715"/>
<feature type="domain" description="PAC" evidence="12">
    <location>
        <begin position="424"/>
        <end position="477"/>
    </location>
</feature>
<dbReference type="InterPro" id="IPR029151">
    <property type="entry name" value="Sensor-like_sf"/>
</dbReference>
<dbReference type="EMBL" id="CP026538">
    <property type="protein sequence ID" value="QAZ68598.1"/>
    <property type="molecule type" value="Genomic_DNA"/>
</dbReference>
<keyword evidence="5 10" id="KW-0472">Membrane</keyword>
<keyword evidence="15" id="KW-1185">Reference proteome</keyword>
<dbReference type="OrthoDB" id="9814363at2"/>
<evidence type="ECO:0000256" key="1">
    <source>
        <dbReference type="ARBA" id="ARBA00004651"/>
    </source>
</evidence>
<feature type="transmembrane region" description="Helical" evidence="10">
    <location>
        <begin position="6"/>
        <end position="27"/>
    </location>
</feature>
<dbReference type="InterPro" id="IPR000700">
    <property type="entry name" value="PAS-assoc_C"/>
</dbReference>
<evidence type="ECO:0000259" key="13">
    <source>
        <dbReference type="PROSITE" id="PS50885"/>
    </source>
</evidence>
<sequence>MRLNIFARILIVMIAVAIVTSTAIFFVSNYYSFKNFNIEANAEVERGKNIVESKIESDKKSLYHKVEIAATDTRLVESLASKDAVASKEILTRYMKTMGLDNAVICNASGVVIARGHDDKTGDNISKRVEIDDALNGRQSYGIVRGSLVKFANRATYPLKQNGIIIGAISMGNALASDKYVDLIKEITGLEVTVFDGDTRVATTVVNEGKRAIGTKIENPAILKAVLENGEVFVSQNTIMGTKYTTAYWPLRGVNGKIDGMLFVGKNRVNFDSLQSSIQKSILFTAIVVLLLVIVLSILFAKSLADPLRQTAEFTKKVSEGKFDEQLQVFRKDELGVLADGMRSMVYNLRKELAFSTGVMRGVAAPFSVFSPHDTTIYTNQAMLDLIDIPGNPNDYLGTQSGEFIFGVKGKDTLSSRSLREKQILFEDSTIQSRAGKTKHVTISSAPFFDANGELLGTVSVWLDKTEFVEAKEQADKAKAEGILQAARQLEAVVEIVTSASEQLSAQIEQSSHGSEEQARSIAETATAMEEMNATVLEVAKNASNAAGTADEAKIKAEEGAKMVGQVIHGIEQVQLQSQAMKTDMGNLGKQAEGIGQILNVISDIADQTNLLALNAAIEAARAGDAGRGFAVVADEVRKLAEKTMTATKEVGNAIRDIQAGTKTNIENVERTGKNIEEVTNLATNSGEALKQIVTLAEKTTDQVRSIATASEQQSATSEEINRSIESVNRISSETADGMRQSAQAVAELADQAQVLKRLIDEMKSDGGSGTKELPAGKKTLALGRG</sequence>
<accession>A0A4P6HT41</accession>
<dbReference type="InterPro" id="IPR003660">
    <property type="entry name" value="HAMP_dom"/>
</dbReference>
<comment type="similarity">
    <text evidence="7">Belongs to the methyl-accepting chemotaxis (MCP) protein family.</text>
</comment>
<gene>
    <name evidence="14" type="ORF">C3Y92_15715</name>
</gene>
<feature type="transmembrane region" description="Helical" evidence="10">
    <location>
        <begin position="282"/>
        <end position="301"/>
    </location>
</feature>
<evidence type="ECO:0000256" key="8">
    <source>
        <dbReference type="PROSITE-ProRule" id="PRU00284"/>
    </source>
</evidence>
<dbReference type="CDD" id="cd06225">
    <property type="entry name" value="HAMP"/>
    <property type="match status" value="1"/>
</dbReference>
<dbReference type="InterPro" id="IPR004089">
    <property type="entry name" value="MCPsignal_dom"/>
</dbReference>
<reference evidence="14 15" key="1">
    <citation type="submission" date="2018-02" db="EMBL/GenBank/DDBJ databases">
        <title>Genome sequence of Desulfovibrio carbinolicus DSM 3852.</title>
        <authorList>
            <person name="Wilbanks E."/>
            <person name="Skennerton C.T."/>
            <person name="Orphan V.J."/>
        </authorList>
    </citation>
    <scope>NUCLEOTIDE SEQUENCE [LARGE SCALE GENOMIC DNA]</scope>
    <source>
        <strain evidence="14 15">DSM 3852</strain>
    </source>
</reference>
<dbReference type="Pfam" id="PF00672">
    <property type="entry name" value="HAMP"/>
    <property type="match status" value="1"/>
</dbReference>
<evidence type="ECO:0000256" key="5">
    <source>
        <dbReference type="ARBA" id="ARBA00023136"/>
    </source>
</evidence>
<evidence type="ECO:0000256" key="2">
    <source>
        <dbReference type="ARBA" id="ARBA00022475"/>
    </source>
</evidence>
<evidence type="ECO:0000256" key="9">
    <source>
        <dbReference type="SAM" id="MobiDB-lite"/>
    </source>
</evidence>
<dbReference type="PROSITE" id="PS50111">
    <property type="entry name" value="CHEMOTAXIS_TRANSDUC_2"/>
    <property type="match status" value="1"/>
</dbReference>
<organism evidence="14 15">
    <name type="scientific">Solidesulfovibrio carbinolicus</name>
    <dbReference type="NCBI Taxonomy" id="296842"/>
    <lineage>
        <taxon>Bacteria</taxon>
        <taxon>Pseudomonadati</taxon>
        <taxon>Thermodesulfobacteriota</taxon>
        <taxon>Desulfovibrionia</taxon>
        <taxon>Desulfovibrionales</taxon>
        <taxon>Desulfovibrionaceae</taxon>
        <taxon>Solidesulfovibrio</taxon>
    </lineage>
</organism>
<dbReference type="SMART" id="SM00304">
    <property type="entry name" value="HAMP"/>
    <property type="match status" value="1"/>
</dbReference>
<comment type="subcellular location">
    <subcellularLocation>
        <location evidence="1">Cell membrane</location>
        <topology evidence="1">Multi-pass membrane protein</topology>
    </subcellularLocation>
</comment>
<dbReference type="AlphaFoldDB" id="A0A4P6HT41"/>
<evidence type="ECO:0000256" key="4">
    <source>
        <dbReference type="ARBA" id="ARBA00022989"/>
    </source>
</evidence>